<dbReference type="Gene3D" id="3.40.1580.10">
    <property type="entry name" value="SMI1/KNR4-like"/>
    <property type="match status" value="1"/>
</dbReference>
<dbReference type="SUPFAM" id="SSF160631">
    <property type="entry name" value="SMI1/KNR4-like"/>
    <property type="match status" value="1"/>
</dbReference>
<name>A0A0D5NP12_9BACL</name>
<protein>
    <recommendedName>
        <fullName evidence="1">Knr4/Smi1-like domain-containing protein</fullName>
    </recommendedName>
</protein>
<dbReference type="STRING" id="1126833.VN24_21920"/>
<reference evidence="3" key="2">
    <citation type="submission" date="2015-03" db="EMBL/GenBank/DDBJ databases">
        <title>Genome sequence of Paenibacillus beijingensis strain DSM 24997T.</title>
        <authorList>
            <person name="Kwak Y."/>
            <person name="Shin J.-H."/>
        </authorList>
    </citation>
    <scope>NUCLEOTIDE SEQUENCE [LARGE SCALE GENOMIC DNA]</scope>
    <source>
        <strain evidence="3">DSM 24997</strain>
    </source>
</reference>
<feature type="domain" description="Knr4/Smi1-like" evidence="1">
    <location>
        <begin position="43"/>
        <end position="163"/>
    </location>
</feature>
<dbReference type="Proteomes" id="UP000032633">
    <property type="component" value="Chromosome"/>
</dbReference>
<dbReference type="Pfam" id="PF09346">
    <property type="entry name" value="SMI1_KNR4"/>
    <property type="match status" value="1"/>
</dbReference>
<sequence length="190" mass="22326">MNTFPIVHLTLQKLKERQSEKNFLRVQVDQGNELNTICKFNEPAEESEFSLFTKETNLVLPPDYIDFLKLHNGGILYSLDDDLGGGIELFSIEEIIENYEDYRDDLLESFYPIGIENGEELLLINSAECDPLCRNKNYLYWSDVLDLEDPINLNSNFEIWLDRLVMAQGNKFWYWNIYTAETYYKTHKGV</sequence>
<dbReference type="EMBL" id="CP011058">
    <property type="protein sequence ID" value="AJY76737.1"/>
    <property type="molecule type" value="Genomic_DNA"/>
</dbReference>
<evidence type="ECO:0000259" key="1">
    <source>
        <dbReference type="SMART" id="SM00860"/>
    </source>
</evidence>
<dbReference type="HOGENOM" id="CLU_095986_0_0_9"/>
<dbReference type="KEGG" id="pbj:VN24_21920"/>
<keyword evidence="3" id="KW-1185">Reference proteome</keyword>
<dbReference type="InterPro" id="IPR018958">
    <property type="entry name" value="Knr4/Smi1-like_dom"/>
</dbReference>
<accession>A0A0D5NP12</accession>
<evidence type="ECO:0000313" key="2">
    <source>
        <dbReference type="EMBL" id="AJY76737.1"/>
    </source>
</evidence>
<dbReference type="AlphaFoldDB" id="A0A0D5NP12"/>
<dbReference type="InterPro" id="IPR037883">
    <property type="entry name" value="Knr4/Smi1-like_sf"/>
</dbReference>
<dbReference type="OrthoDB" id="2355620at2"/>
<dbReference type="RefSeq" id="WP_045672162.1">
    <property type="nucleotide sequence ID" value="NZ_CP011058.1"/>
</dbReference>
<proteinExistence type="predicted"/>
<dbReference type="PATRIC" id="fig|1126833.4.peg.4815"/>
<dbReference type="SMART" id="SM00860">
    <property type="entry name" value="SMI1_KNR4"/>
    <property type="match status" value="1"/>
</dbReference>
<organism evidence="2 3">
    <name type="scientific">Paenibacillus beijingensis</name>
    <dbReference type="NCBI Taxonomy" id="1126833"/>
    <lineage>
        <taxon>Bacteria</taxon>
        <taxon>Bacillati</taxon>
        <taxon>Bacillota</taxon>
        <taxon>Bacilli</taxon>
        <taxon>Bacillales</taxon>
        <taxon>Paenibacillaceae</taxon>
        <taxon>Paenibacillus</taxon>
    </lineage>
</organism>
<evidence type="ECO:0000313" key="3">
    <source>
        <dbReference type="Proteomes" id="UP000032633"/>
    </source>
</evidence>
<gene>
    <name evidence="2" type="ORF">VN24_21920</name>
</gene>
<reference evidence="2 3" key="1">
    <citation type="journal article" date="2015" name="J. Biotechnol.">
        <title>Complete genome sequence of Paenibacillus beijingensis 7188(T) (=DSM 24997(T)), a novel rhizobacterium from jujube garden soil.</title>
        <authorList>
            <person name="Kwak Y."/>
            <person name="Shin J.H."/>
        </authorList>
    </citation>
    <scope>NUCLEOTIDE SEQUENCE [LARGE SCALE GENOMIC DNA]</scope>
    <source>
        <strain evidence="2 3">DSM 24997</strain>
    </source>
</reference>